<protein>
    <recommendedName>
        <fullName evidence="4">DUF2380 domain-containing protein</fullName>
    </recommendedName>
</protein>
<feature type="chain" id="PRO_5018735860" description="DUF2380 domain-containing protein" evidence="1">
    <location>
        <begin position="19"/>
        <end position="148"/>
    </location>
</feature>
<keyword evidence="1" id="KW-0732">Signal</keyword>
<evidence type="ECO:0000256" key="1">
    <source>
        <dbReference type="SAM" id="SignalP"/>
    </source>
</evidence>
<keyword evidence="3" id="KW-1185">Reference proteome</keyword>
<gene>
    <name evidence="2" type="ORF">PARHAE_00557</name>
</gene>
<reference evidence="2 3" key="1">
    <citation type="submission" date="2018-12" db="EMBL/GenBank/DDBJ databases">
        <authorList>
            <person name="Criscuolo A."/>
        </authorList>
    </citation>
    <scope>NUCLEOTIDE SEQUENCE [LARGE SCALE GENOMIC DNA]</scope>
    <source>
        <strain evidence="2">ACIP1116241</strain>
    </source>
</reference>
<dbReference type="Pfam" id="PF11684">
    <property type="entry name" value="DUF3280"/>
    <property type="match status" value="1"/>
</dbReference>
<sequence>MRLFLALLLTLMPLEAAAQPVAILPVKLLDTSHEARDQRADHDRRLALMAEVIAAELGDTVAITPEDVATCQPETTECLLALARDKGADQALFIVTQKTSTLILQMFANLVDVQTGAPILSRNLNFRGDNDDSWRRAARFLARDIQPD</sequence>
<dbReference type="InterPro" id="IPR021698">
    <property type="entry name" value="DUF3280"/>
</dbReference>
<proteinExistence type="predicted"/>
<feature type="signal peptide" evidence="1">
    <location>
        <begin position="1"/>
        <end position="18"/>
    </location>
</feature>
<evidence type="ECO:0000313" key="2">
    <source>
        <dbReference type="EMBL" id="VDS07381.1"/>
    </source>
</evidence>
<dbReference type="Proteomes" id="UP000270743">
    <property type="component" value="Unassembled WGS sequence"/>
</dbReference>
<dbReference type="EMBL" id="UZWE01000019">
    <property type="protein sequence ID" value="VDS07381.1"/>
    <property type="molecule type" value="Genomic_DNA"/>
</dbReference>
<dbReference type="AlphaFoldDB" id="A0A3S4D9D9"/>
<accession>A0A3S4D9D9</accession>
<evidence type="ECO:0008006" key="4">
    <source>
        <dbReference type="Google" id="ProtNLM"/>
    </source>
</evidence>
<dbReference type="RefSeq" id="WP_206436844.1">
    <property type="nucleotide sequence ID" value="NZ_UZWE01000019.1"/>
</dbReference>
<name>A0A3S4D9D9_9RHOB</name>
<evidence type="ECO:0000313" key="3">
    <source>
        <dbReference type="Proteomes" id="UP000270743"/>
    </source>
</evidence>
<organism evidence="2 3">
    <name type="scientific">Paracoccus haematequi</name>
    <dbReference type="NCBI Taxonomy" id="2491866"/>
    <lineage>
        <taxon>Bacteria</taxon>
        <taxon>Pseudomonadati</taxon>
        <taxon>Pseudomonadota</taxon>
        <taxon>Alphaproteobacteria</taxon>
        <taxon>Rhodobacterales</taxon>
        <taxon>Paracoccaceae</taxon>
        <taxon>Paracoccus</taxon>
    </lineage>
</organism>